<reference evidence="2" key="1">
    <citation type="journal article" date="2023" name="Nat. Plants">
        <title>Single-cell RNA sequencing provides a high-resolution roadmap for understanding the multicellular compartmentation of specialized metabolism.</title>
        <authorList>
            <person name="Sun S."/>
            <person name="Shen X."/>
            <person name="Li Y."/>
            <person name="Li Y."/>
            <person name="Wang S."/>
            <person name="Li R."/>
            <person name="Zhang H."/>
            <person name="Shen G."/>
            <person name="Guo B."/>
            <person name="Wei J."/>
            <person name="Xu J."/>
            <person name="St-Pierre B."/>
            <person name="Chen S."/>
            <person name="Sun C."/>
        </authorList>
    </citation>
    <scope>NUCLEOTIDE SEQUENCE [LARGE SCALE GENOMIC DNA]</scope>
</reference>
<name>A0ACC0AEJ8_CATRO</name>
<protein>
    <submittedName>
        <fullName evidence="1">Uncharacterized protein</fullName>
    </submittedName>
</protein>
<keyword evidence="2" id="KW-1185">Reference proteome</keyword>
<organism evidence="1 2">
    <name type="scientific">Catharanthus roseus</name>
    <name type="common">Madagascar periwinkle</name>
    <name type="synonym">Vinca rosea</name>
    <dbReference type="NCBI Taxonomy" id="4058"/>
    <lineage>
        <taxon>Eukaryota</taxon>
        <taxon>Viridiplantae</taxon>
        <taxon>Streptophyta</taxon>
        <taxon>Embryophyta</taxon>
        <taxon>Tracheophyta</taxon>
        <taxon>Spermatophyta</taxon>
        <taxon>Magnoliopsida</taxon>
        <taxon>eudicotyledons</taxon>
        <taxon>Gunneridae</taxon>
        <taxon>Pentapetalae</taxon>
        <taxon>asterids</taxon>
        <taxon>lamiids</taxon>
        <taxon>Gentianales</taxon>
        <taxon>Apocynaceae</taxon>
        <taxon>Rauvolfioideae</taxon>
        <taxon>Vinceae</taxon>
        <taxon>Catharanthinae</taxon>
        <taxon>Catharanthus</taxon>
    </lineage>
</organism>
<evidence type="ECO:0000313" key="2">
    <source>
        <dbReference type="Proteomes" id="UP001060085"/>
    </source>
</evidence>
<sequence length="153" mass="17652">MDLNQWHVQMTMRVPSFYEQYNMFSYTLYSMNNDNGMCYLWTIIPDISKEGIHVLVEFELLQSQGFSDVQHTHVSTHEDHSNVCQHITAITQMILNGPSMLYPDVQKDDEDDDNDDVDDDISSASDDDNAFLDMGSGEQIDDFIESRTIQLLE</sequence>
<dbReference type="Proteomes" id="UP001060085">
    <property type="component" value="Linkage Group LG06"/>
</dbReference>
<gene>
    <name evidence="1" type="ORF">M9H77_26656</name>
</gene>
<accession>A0ACC0AEJ8</accession>
<dbReference type="EMBL" id="CM044706">
    <property type="protein sequence ID" value="KAI5657863.1"/>
    <property type="molecule type" value="Genomic_DNA"/>
</dbReference>
<evidence type="ECO:0000313" key="1">
    <source>
        <dbReference type="EMBL" id="KAI5657863.1"/>
    </source>
</evidence>
<proteinExistence type="predicted"/>
<comment type="caution">
    <text evidence="1">The sequence shown here is derived from an EMBL/GenBank/DDBJ whole genome shotgun (WGS) entry which is preliminary data.</text>
</comment>